<name>A0A179EYS9_METCM</name>
<dbReference type="AlphaFoldDB" id="A0A179EYS9"/>
<organism evidence="1 2">
    <name type="scientific">Pochonia chlamydosporia 170</name>
    <dbReference type="NCBI Taxonomy" id="1380566"/>
    <lineage>
        <taxon>Eukaryota</taxon>
        <taxon>Fungi</taxon>
        <taxon>Dikarya</taxon>
        <taxon>Ascomycota</taxon>
        <taxon>Pezizomycotina</taxon>
        <taxon>Sordariomycetes</taxon>
        <taxon>Hypocreomycetidae</taxon>
        <taxon>Hypocreales</taxon>
        <taxon>Clavicipitaceae</taxon>
        <taxon>Pochonia</taxon>
    </lineage>
</organism>
<dbReference type="KEGG" id="pchm:VFPPC_11612"/>
<gene>
    <name evidence="1" type="ORF">VFPPC_11612</name>
</gene>
<comment type="caution">
    <text evidence="1">The sequence shown here is derived from an EMBL/GenBank/DDBJ whole genome shotgun (WGS) entry which is preliminary data.</text>
</comment>
<evidence type="ECO:0000313" key="1">
    <source>
        <dbReference type="EMBL" id="OAQ58160.1"/>
    </source>
</evidence>
<keyword evidence="2" id="KW-1185">Reference proteome</keyword>
<dbReference type="OrthoDB" id="10507027at2759"/>
<sequence length="233" mass="25893">MLHSLLHHPLVSAFTAERVSPLALAPIIPVAFNMCNPTWAHISTISMLSLQIDVGVVYQRPEISEPNDFKAVLARHIASASLHDMLSALSPHLMELDIGFRIDGGFEQEYPAHFGLTLPNVFFPQLERLAYAGFSDEAGQFTTFLANHVNTLTSIALENINLGSQQLSVLFSVLKKLRLHSVTLWGILVGRGGLETVDFTKAPNLSDEFEEALKTKTVEEFEEWCELEVISTY</sequence>
<evidence type="ECO:0000313" key="2">
    <source>
        <dbReference type="Proteomes" id="UP000078397"/>
    </source>
</evidence>
<accession>A0A179EYS9</accession>
<dbReference type="EMBL" id="LSBJ02000003">
    <property type="protein sequence ID" value="OAQ58160.1"/>
    <property type="molecule type" value="Genomic_DNA"/>
</dbReference>
<dbReference type="GeneID" id="28853736"/>
<reference evidence="1 2" key="1">
    <citation type="journal article" date="2016" name="PLoS Pathog.">
        <title>Biosynthesis of antibiotic leucinostatins in bio-control fungus Purpureocillium lilacinum and their inhibition on phytophthora revealed by genome mining.</title>
        <authorList>
            <person name="Wang G."/>
            <person name="Liu Z."/>
            <person name="Lin R."/>
            <person name="Li E."/>
            <person name="Mao Z."/>
            <person name="Ling J."/>
            <person name="Yang Y."/>
            <person name="Yin W.B."/>
            <person name="Xie B."/>
        </authorList>
    </citation>
    <scope>NUCLEOTIDE SEQUENCE [LARGE SCALE GENOMIC DNA]</scope>
    <source>
        <strain evidence="1">170</strain>
    </source>
</reference>
<dbReference type="RefSeq" id="XP_018136366.1">
    <property type="nucleotide sequence ID" value="XM_018289742.1"/>
</dbReference>
<protein>
    <submittedName>
        <fullName evidence="1">Uncharacterized protein</fullName>
    </submittedName>
</protein>
<dbReference type="Proteomes" id="UP000078397">
    <property type="component" value="Unassembled WGS sequence"/>
</dbReference>
<proteinExistence type="predicted"/>